<keyword evidence="2 4" id="KW-0472">Membrane</keyword>
<dbReference type="PROSITE" id="PS51123">
    <property type="entry name" value="OMPA_2"/>
    <property type="match status" value="1"/>
</dbReference>
<dbReference type="PANTHER" id="PTHR30329">
    <property type="entry name" value="STATOR ELEMENT OF FLAGELLAR MOTOR COMPLEX"/>
    <property type="match status" value="1"/>
</dbReference>
<keyword evidence="3" id="KW-0998">Cell outer membrane</keyword>
<evidence type="ECO:0000256" key="1">
    <source>
        <dbReference type="ARBA" id="ARBA00004442"/>
    </source>
</evidence>
<comment type="subcellular location">
    <subcellularLocation>
        <location evidence="1">Cell outer membrane</location>
    </subcellularLocation>
</comment>
<dbReference type="SUPFAM" id="SSF103088">
    <property type="entry name" value="OmpA-like"/>
    <property type="match status" value="1"/>
</dbReference>
<dbReference type="Proteomes" id="UP000318483">
    <property type="component" value="Plasmid unnamed4"/>
</dbReference>
<evidence type="ECO:0000313" key="6">
    <source>
        <dbReference type="EMBL" id="QDY71731.1"/>
    </source>
</evidence>
<dbReference type="AlphaFoldDB" id="A0A5B8J3T2"/>
<evidence type="ECO:0000256" key="2">
    <source>
        <dbReference type="ARBA" id="ARBA00023136"/>
    </source>
</evidence>
<geneLocation type="plasmid" evidence="6 7">
    <name>unnamed4</name>
</geneLocation>
<protein>
    <submittedName>
        <fullName evidence="6">OmpA family protein</fullName>
    </submittedName>
</protein>
<dbReference type="GO" id="GO:0009279">
    <property type="term" value="C:cell outer membrane"/>
    <property type="evidence" value="ECO:0007669"/>
    <property type="project" value="UniProtKB-SubCell"/>
</dbReference>
<dbReference type="InterPro" id="IPR036737">
    <property type="entry name" value="OmpA-like_sf"/>
</dbReference>
<reference evidence="6 7" key="1">
    <citation type="submission" date="2019-07" db="EMBL/GenBank/DDBJ databases">
        <title>Litoreibacter alkalisoli sp. nov., isolated from saline-alkaline soil.</title>
        <authorList>
            <person name="Wang S."/>
            <person name="Xu L."/>
            <person name="Xing Y.-T."/>
            <person name="Sun J.-Q."/>
        </authorList>
    </citation>
    <scope>NUCLEOTIDE SEQUENCE [LARGE SCALE GENOMIC DNA]</scope>
    <source>
        <strain evidence="6 7">LN3S51</strain>
        <plasmid evidence="6 7">unnamed4</plasmid>
    </source>
</reference>
<dbReference type="PRINTS" id="PR01021">
    <property type="entry name" value="OMPADOMAIN"/>
</dbReference>
<dbReference type="Gene3D" id="3.30.1330.60">
    <property type="entry name" value="OmpA-like domain"/>
    <property type="match status" value="1"/>
</dbReference>
<dbReference type="PANTHER" id="PTHR30329:SF21">
    <property type="entry name" value="LIPOPROTEIN YIAD-RELATED"/>
    <property type="match status" value="1"/>
</dbReference>
<dbReference type="CDD" id="cd07185">
    <property type="entry name" value="OmpA_C-like"/>
    <property type="match status" value="1"/>
</dbReference>
<name>A0A5B8J3T2_9RHOB</name>
<dbReference type="KEGG" id="lit:FPZ52_18260"/>
<dbReference type="EMBL" id="CP042265">
    <property type="protein sequence ID" value="QDY71731.1"/>
    <property type="molecule type" value="Genomic_DNA"/>
</dbReference>
<evidence type="ECO:0000256" key="4">
    <source>
        <dbReference type="PROSITE-ProRule" id="PRU00473"/>
    </source>
</evidence>
<evidence type="ECO:0000256" key="3">
    <source>
        <dbReference type="ARBA" id="ARBA00023237"/>
    </source>
</evidence>
<dbReference type="Pfam" id="PF00691">
    <property type="entry name" value="OmpA"/>
    <property type="match status" value="1"/>
</dbReference>
<sequence length="216" mass="23085">MVALAFTAAQVSAQDFGTVNFQFDSDQLDASGQAQVAEIAERLKAVDSYKPTVVVGYTDAMGSPGYNLDLGLRRARTVANALAALGVPVDRVDHVETRGENELLISVATPERRNRRVTVRLDDILAACRSYRTVSINRDSIGPSLEQDLLAKLSRAQTSYASLSSSGQNGAAFQMAGAAREDCGIAVGYGASDIRKVEYAQRCLCSSARLDVALAY</sequence>
<dbReference type="InterPro" id="IPR050330">
    <property type="entry name" value="Bact_OuterMem_StrucFunc"/>
</dbReference>
<dbReference type="OrthoDB" id="9810367at2"/>
<evidence type="ECO:0000259" key="5">
    <source>
        <dbReference type="PROSITE" id="PS51123"/>
    </source>
</evidence>
<feature type="domain" description="OmpA-like" evidence="5">
    <location>
        <begin position="8"/>
        <end position="125"/>
    </location>
</feature>
<evidence type="ECO:0000313" key="7">
    <source>
        <dbReference type="Proteomes" id="UP000318483"/>
    </source>
</evidence>
<keyword evidence="6" id="KW-0614">Plasmid</keyword>
<keyword evidence="7" id="KW-1185">Reference proteome</keyword>
<dbReference type="InterPro" id="IPR006665">
    <property type="entry name" value="OmpA-like"/>
</dbReference>
<dbReference type="InterPro" id="IPR006664">
    <property type="entry name" value="OMP_bac"/>
</dbReference>
<proteinExistence type="predicted"/>
<organism evidence="6 7">
    <name type="scientific">Qingshengfaniella alkalisoli</name>
    <dbReference type="NCBI Taxonomy" id="2599296"/>
    <lineage>
        <taxon>Bacteria</taxon>
        <taxon>Pseudomonadati</taxon>
        <taxon>Pseudomonadota</taxon>
        <taxon>Alphaproteobacteria</taxon>
        <taxon>Rhodobacterales</taxon>
        <taxon>Paracoccaceae</taxon>
        <taxon>Qingshengfaniella</taxon>
    </lineage>
</organism>
<accession>A0A5B8J3T2</accession>
<gene>
    <name evidence="6" type="ORF">FPZ52_18260</name>
</gene>